<dbReference type="InterPro" id="IPR004419">
    <property type="entry name" value="Pept_A31_hyd_express"/>
</dbReference>
<dbReference type="GO" id="GO:0006508">
    <property type="term" value="P:proteolysis"/>
    <property type="evidence" value="ECO:0007669"/>
    <property type="project" value="UniProtKB-KW"/>
</dbReference>
<keyword evidence="9" id="KW-1185">Reference proteome</keyword>
<keyword evidence="3 8" id="KW-0645">Protease</keyword>
<comment type="similarity">
    <text evidence="1">Belongs to the peptidase A31 family.</text>
</comment>
<dbReference type="SUPFAM" id="SSF53163">
    <property type="entry name" value="HybD-like"/>
    <property type="match status" value="1"/>
</dbReference>
<evidence type="ECO:0000256" key="3">
    <source>
        <dbReference type="ARBA" id="ARBA00022670"/>
    </source>
</evidence>
<evidence type="ECO:0000256" key="7">
    <source>
        <dbReference type="SAM" id="MobiDB-lite"/>
    </source>
</evidence>
<dbReference type="Gene3D" id="3.40.50.1450">
    <property type="entry name" value="HybD-like"/>
    <property type="match status" value="1"/>
</dbReference>
<proteinExistence type="inferred from homology"/>
<keyword evidence="2" id="KW-0533">Nickel</keyword>
<dbReference type="CDD" id="cd06062">
    <property type="entry name" value="H2MP_MemB-H2up"/>
    <property type="match status" value="1"/>
</dbReference>
<keyword evidence="5" id="KW-0064">Aspartyl protease</keyword>
<keyword evidence="4" id="KW-0479">Metal-binding</keyword>
<dbReference type="InterPro" id="IPR023430">
    <property type="entry name" value="Pept_HybD-like_dom_sf"/>
</dbReference>
<keyword evidence="6 8" id="KW-0378">Hydrolase</keyword>
<name>A0ABZ0SEV1_9GAMM</name>
<evidence type="ECO:0000256" key="5">
    <source>
        <dbReference type="ARBA" id="ARBA00022750"/>
    </source>
</evidence>
<organism evidence="8 9">
    <name type="scientific">Thiorhodovibrio winogradskyi</name>
    <dbReference type="NCBI Taxonomy" id="77007"/>
    <lineage>
        <taxon>Bacteria</taxon>
        <taxon>Pseudomonadati</taxon>
        <taxon>Pseudomonadota</taxon>
        <taxon>Gammaproteobacteria</taxon>
        <taxon>Chromatiales</taxon>
        <taxon>Chromatiaceae</taxon>
        <taxon>Thiorhodovibrio</taxon>
    </lineage>
</organism>
<dbReference type="NCBIfam" id="TIGR00072">
    <property type="entry name" value="hydrog_prot"/>
    <property type="match status" value="1"/>
</dbReference>
<evidence type="ECO:0000256" key="1">
    <source>
        <dbReference type="ARBA" id="ARBA00006814"/>
    </source>
</evidence>
<evidence type="ECO:0000256" key="2">
    <source>
        <dbReference type="ARBA" id="ARBA00022596"/>
    </source>
</evidence>
<reference evidence="8 9" key="1">
    <citation type="journal article" date="2023" name="Microorganisms">
        <title>Thiorhodovibrio frisius and Trv. litoralis spp. nov., Two Novel Members from a Clade of Fastidious Purple Sulfur Bacteria That Exhibit Unique Red-Shifted Light-Harvesting Capabilities.</title>
        <authorList>
            <person name="Methner A."/>
            <person name="Kuzyk S.B."/>
            <person name="Petersen J."/>
            <person name="Bauer S."/>
            <person name="Brinkmann H."/>
            <person name="Sichau K."/>
            <person name="Wanner G."/>
            <person name="Wolf J."/>
            <person name="Neumann-Schaal M."/>
            <person name="Henke P."/>
            <person name="Tank M."/>
            <person name="Sproer C."/>
            <person name="Bunk B."/>
            <person name="Overmann J."/>
        </authorList>
    </citation>
    <scope>NUCLEOTIDE SEQUENCE [LARGE SCALE GENOMIC DNA]</scope>
    <source>
        <strain evidence="8 9">DSM 6702</strain>
    </source>
</reference>
<accession>A0ABZ0SEV1</accession>
<dbReference type="EMBL" id="CP121472">
    <property type="protein sequence ID" value="WPL19173.1"/>
    <property type="molecule type" value="Genomic_DNA"/>
</dbReference>
<evidence type="ECO:0000313" key="8">
    <source>
        <dbReference type="EMBL" id="WPL19173.1"/>
    </source>
</evidence>
<protein>
    <submittedName>
        <fullName evidence="8">Hydrogenase 2 maturation protease</fullName>
        <ecNumber evidence="8">3.4.23.-</ecNumber>
    </submittedName>
</protein>
<dbReference type="Proteomes" id="UP001432180">
    <property type="component" value="Chromosome"/>
</dbReference>
<dbReference type="NCBIfam" id="TIGR00140">
    <property type="entry name" value="hupD"/>
    <property type="match status" value="1"/>
</dbReference>
<gene>
    <name evidence="8" type="primary">hybD_2</name>
    <name evidence="8" type="ORF">Thiowin_04280</name>
</gene>
<sequence length="227" mass="24527">MTTSAITSGRDQVLILGIGNLLWADEGFGVRCIEALSARHAFDARVRLLDGGTQGIYLVNQLEGVGHLIIFDAIDYDLPPGTLNVMRDGDVPRFLGAKKMSLHQVGFQNVLAMAELLGQLPPKLLLIGVQPERLEDYGGSLSPSVKAMIEPALSEALIYLHAQGIRPVTTATQTEAGHLAHATRNTTRMRDGAHPHPALALSDYENGRPSPTQAWRQGDPRFLPVGP</sequence>
<dbReference type="GO" id="GO:0008233">
    <property type="term" value="F:peptidase activity"/>
    <property type="evidence" value="ECO:0007669"/>
    <property type="project" value="UniProtKB-KW"/>
</dbReference>
<evidence type="ECO:0000313" key="9">
    <source>
        <dbReference type="Proteomes" id="UP001432180"/>
    </source>
</evidence>
<dbReference type="EC" id="3.4.23.-" evidence="8"/>
<dbReference type="Pfam" id="PF01750">
    <property type="entry name" value="HycI"/>
    <property type="match status" value="1"/>
</dbReference>
<dbReference type="PANTHER" id="PTHR30302">
    <property type="entry name" value="HYDROGENASE 1 MATURATION PROTEASE"/>
    <property type="match status" value="1"/>
</dbReference>
<feature type="region of interest" description="Disordered" evidence="7">
    <location>
        <begin position="184"/>
        <end position="227"/>
    </location>
</feature>
<dbReference type="PANTHER" id="PTHR30302:SF1">
    <property type="entry name" value="HYDROGENASE 2 MATURATION PROTEASE"/>
    <property type="match status" value="1"/>
</dbReference>
<evidence type="ECO:0000256" key="6">
    <source>
        <dbReference type="ARBA" id="ARBA00022801"/>
    </source>
</evidence>
<dbReference type="InterPro" id="IPR000671">
    <property type="entry name" value="Peptidase_A31"/>
</dbReference>
<evidence type="ECO:0000256" key="4">
    <source>
        <dbReference type="ARBA" id="ARBA00022723"/>
    </source>
</evidence>
<dbReference type="RefSeq" id="WP_328984921.1">
    <property type="nucleotide sequence ID" value="NZ_CP121472.1"/>
</dbReference>
<dbReference type="PRINTS" id="PR00446">
    <property type="entry name" value="HYDRGNUPTAKE"/>
</dbReference>